<dbReference type="EMBL" id="BMHY01000020">
    <property type="protein sequence ID" value="GGG88656.1"/>
    <property type="molecule type" value="Genomic_DNA"/>
</dbReference>
<keyword evidence="1" id="KW-1133">Transmembrane helix</keyword>
<keyword evidence="1" id="KW-0472">Membrane</keyword>
<keyword evidence="1" id="KW-0812">Transmembrane</keyword>
<proteinExistence type="predicted"/>
<dbReference type="Proteomes" id="UP000600247">
    <property type="component" value="Unassembled WGS sequence"/>
</dbReference>
<evidence type="ECO:0000313" key="2">
    <source>
        <dbReference type="EMBL" id="GGG88656.1"/>
    </source>
</evidence>
<dbReference type="AlphaFoldDB" id="A0A917MAX6"/>
<feature type="transmembrane region" description="Helical" evidence="1">
    <location>
        <begin position="42"/>
        <end position="65"/>
    </location>
</feature>
<sequence length="215" mass="24830">MEGCDIRLQKYTVIMSSFFCILCLLVGIFIQFCINSTDASVFILNIMLGLFSSSFLVLIVSLLAYFHEKKKYYLLVLDDIRGVLFSCLAIINVLKNRDSSISTAVLYGQITSKLGSVKALMLEYEYFIRRNEKDKIIDSSLVEVIRFQGLYDIILEKTIVYQRNEVSLKEYEIWFNNISKELIGFESIINSCQELLLNNSKSLIKDRKLESVFDK</sequence>
<gene>
    <name evidence="2" type="ORF">GCM10010918_54080</name>
</gene>
<evidence type="ECO:0000256" key="1">
    <source>
        <dbReference type="SAM" id="Phobius"/>
    </source>
</evidence>
<reference evidence="2 3" key="1">
    <citation type="journal article" date="2014" name="Int. J. Syst. Evol. Microbiol.">
        <title>Complete genome sequence of Corynebacterium casei LMG S-19264T (=DSM 44701T), isolated from a smear-ripened cheese.</title>
        <authorList>
            <consortium name="US DOE Joint Genome Institute (JGI-PGF)"/>
            <person name="Walter F."/>
            <person name="Albersmeier A."/>
            <person name="Kalinowski J."/>
            <person name="Ruckert C."/>
        </authorList>
    </citation>
    <scope>NUCLEOTIDE SEQUENCE [LARGE SCALE GENOMIC DNA]</scope>
    <source>
        <strain evidence="2 3">CGMCC 1.15286</strain>
    </source>
</reference>
<feature type="transmembrane region" description="Helical" evidence="1">
    <location>
        <begin position="12"/>
        <end position="30"/>
    </location>
</feature>
<evidence type="ECO:0000313" key="3">
    <source>
        <dbReference type="Proteomes" id="UP000600247"/>
    </source>
</evidence>
<name>A0A917MAX6_9BACL</name>
<organism evidence="2 3">
    <name type="scientific">Paenibacillus radicis</name>
    <name type="common">ex Gao et al. 2016</name>
    <dbReference type="NCBI Taxonomy" id="1737354"/>
    <lineage>
        <taxon>Bacteria</taxon>
        <taxon>Bacillati</taxon>
        <taxon>Bacillota</taxon>
        <taxon>Bacilli</taxon>
        <taxon>Bacillales</taxon>
        <taxon>Paenibacillaceae</taxon>
        <taxon>Paenibacillus</taxon>
    </lineage>
</organism>
<keyword evidence="3" id="KW-1185">Reference proteome</keyword>
<protein>
    <submittedName>
        <fullName evidence="2">Uncharacterized protein</fullName>
    </submittedName>
</protein>
<comment type="caution">
    <text evidence="2">The sequence shown here is derived from an EMBL/GenBank/DDBJ whole genome shotgun (WGS) entry which is preliminary data.</text>
</comment>
<accession>A0A917MAX6</accession>